<evidence type="ECO:0000256" key="9">
    <source>
        <dbReference type="PIRSR" id="PIRSR601621-2"/>
    </source>
</evidence>
<dbReference type="PANTHER" id="PTHR31356">
    <property type="entry name" value="THYLAKOID LUMENAL 29 KDA PROTEIN, CHLOROPLASTIC-RELATED"/>
    <property type="match status" value="1"/>
</dbReference>
<feature type="chain" id="PRO_5025716259" description="Peroxidase" evidence="12">
    <location>
        <begin position="19"/>
        <end position="366"/>
    </location>
</feature>
<dbReference type="Gene3D" id="1.10.520.10">
    <property type="match status" value="1"/>
</dbReference>
<dbReference type="InterPro" id="IPR010255">
    <property type="entry name" value="Haem_peroxidase_sf"/>
</dbReference>
<evidence type="ECO:0000256" key="8">
    <source>
        <dbReference type="PIRSR" id="PIRSR601621-1"/>
    </source>
</evidence>
<keyword evidence="7" id="KW-0325">Glycoprotein</keyword>
<gene>
    <name evidence="14" type="ORF">BDV96DRAFT_505987</name>
</gene>
<dbReference type="SUPFAM" id="SSF48113">
    <property type="entry name" value="Heme-dependent peroxidases"/>
    <property type="match status" value="1"/>
</dbReference>
<feature type="binding site" evidence="9">
    <location>
        <position position="276"/>
    </location>
    <ligand>
        <name>Ca(2+)</name>
        <dbReference type="ChEBI" id="CHEBI:29108"/>
        <label>2</label>
    </ligand>
</feature>
<evidence type="ECO:0000256" key="7">
    <source>
        <dbReference type="ARBA" id="ARBA00023180"/>
    </source>
</evidence>
<feature type="binding site" evidence="9">
    <location>
        <position position="155"/>
    </location>
    <ligand>
        <name>Ca(2+)</name>
        <dbReference type="ChEBI" id="CHEBI:29108"/>
        <label>1</label>
    </ligand>
</feature>
<evidence type="ECO:0000256" key="1">
    <source>
        <dbReference type="ARBA" id="ARBA00006089"/>
    </source>
</evidence>
<feature type="binding site" evidence="9">
    <location>
        <position position="134"/>
    </location>
    <ligand>
        <name>Ca(2+)</name>
        <dbReference type="ChEBI" id="CHEBI:29108"/>
        <label>1</label>
    </ligand>
</feature>
<keyword evidence="15" id="KW-1185">Reference proteome</keyword>
<reference evidence="14" key="1">
    <citation type="journal article" date="2020" name="Stud. Mycol.">
        <title>101 Dothideomycetes genomes: a test case for predicting lifestyles and emergence of pathogens.</title>
        <authorList>
            <person name="Haridas S."/>
            <person name="Albert R."/>
            <person name="Binder M."/>
            <person name="Bloem J."/>
            <person name="Labutti K."/>
            <person name="Salamov A."/>
            <person name="Andreopoulos B."/>
            <person name="Baker S."/>
            <person name="Barry K."/>
            <person name="Bills G."/>
            <person name="Bluhm B."/>
            <person name="Cannon C."/>
            <person name="Castanera R."/>
            <person name="Culley D."/>
            <person name="Daum C."/>
            <person name="Ezra D."/>
            <person name="Gonzalez J."/>
            <person name="Henrissat B."/>
            <person name="Kuo A."/>
            <person name="Liang C."/>
            <person name="Lipzen A."/>
            <person name="Lutzoni F."/>
            <person name="Magnuson J."/>
            <person name="Mondo S."/>
            <person name="Nolan M."/>
            <person name="Ohm R."/>
            <person name="Pangilinan J."/>
            <person name="Park H.-J."/>
            <person name="Ramirez L."/>
            <person name="Alfaro M."/>
            <person name="Sun H."/>
            <person name="Tritt A."/>
            <person name="Yoshinaga Y."/>
            <person name="Zwiers L.-H."/>
            <person name="Turgeon B."/>
            <person name="Goodwin S."/>
            <person name="Spatafora J."/>
            <person name="Crous P."/>
            <person name="Grigoriev I."/>
        </authorList>
    </citation>
    <scope>NUCLEOTIDE SEQUENCE</scope>
    <source>
        <strain evidence="14">CBS 627.86</strain>
    </source>
</reference>
<dbReference type="GO" id="GO:0020037">
    <property type="term" value="F:heme binding"/>
    <property type="evidence" value="ECO:0007669"/>
    <property type="project" value="UniProtKB-UniRule"/>
</dbReference>
<dbReference type="OrthoDB" id="2113341at2759"/>
<dbReference type="GO" id="GO:0004601">
    <property type="term" value="F:peroxidase activity"/>
    <property type="evidence" value="ECO:0007669"/>
    <property type="project" value="UniProtKB-KW"/>
</dbReference>
<name>A0A6A5YKL0_9PLEO</name>
<comment type="cofactor">
    <cofactor evidence="9 12">
        <name>Ca(2+)</name>
        <dbReference type="ChEBI" id="CHEBI:29108"/>
    </cofactor>
    <text evidence="9 12">Binds 2 calcium ions per subunit.</text>
</comment>
<dbReference type="Proteomes" id="UP000799770">
    <property type="component" value="Unassembled WGS sequence"/>
</dbReference>
<evidence type="ECO:0000313" key="15">
    <source>
        <dbReference type="Proteomes" id="UP000799770"/>
    </source>
</evidence>
<dbReference type="EMBL" id="ML977353">
    <property type="protein sequence ID" value="KAF2107625.1"/>
    <property type="molecule type" value="Genomic_DNA"/>
</dbReference>
<feature type="binding site" evidence="9">
    <location>
        <position position="283"/>
    </location>
    <ligand>
        <name>Ca(2+)</name>
        <dbReference type="ChEBI" id="CHEBI:29108"/>
        <label>2</label>
    </ligand>
</feature>
<feature type="domain" description="Plant heme peroxidase family profile" evidence="13">
    <location>
        <begin position="186"/>
        <end position="358"/>
    </location>
</feature>
<dbReference type="PROSITE" id="PS00436">
    <property type="entry name" value="PEROXIDASE_2"/>
    <property type="match status" value="1"/>
</dbReference>
<evidence type="ECO:0000313" key="14">
    <source>
        <dbReference type="EMBL" id="KAF2107625.1"/>
    </source>
</evidence>
<keyword evidence="4 9" id="KW-0479">Metal-binding</keyword>
<evidence type="ECO:0000256" key="2">
    <source>
        <dbReference type="ARBA" id="ARBA00022559"/>
    </source>
</evidence>
<feature type="disulfide bond" evidence="11">
    <location>
        <begin position="99"/>
        <end position="353"/>
    </location>
</feature>
<comment type="cofactor">
    <cofactor evidence="9">
        <name>heme b</name>
        <dbReference type="ChEBI" id="CHEBI:60344"/>
    </cofactor>
    <text evidence="9">Binds 1 heme b (iron(II)-protoporphyrin IX) group per subunit.</text>
</comment>
<feature type="binding site" evidence="9">
    <location>
        <position position="278"/>
    </location>
    <ligand>
        <name>Ca(2+)</name>
        <dbReference type="ChEBI" id="CHEBI:29108"/>
        <label>2</label>
    </ligand>
</feature>
<evidence type="ECO:0000256" key="6">
    <source>
        <dbReference type="ARBA" id="ARBA00023004"/>
    </source>
</evidence>
<dbReference type="InterPro" id="IPR001621">
    <property type="entry name" value="Ligninase"/>
</dbReference>
<dbReference type="InterPro" id="IPR044831">
    <property type="entry name" value="Ccp1-like"/>
</dbReference>
<accession>A0A6A5YKL0</accession>
<dbReference type="InterPro" id="IPR019794">
    <property type="entry name" value="Peroxidases_AS"/>
</dbReference>
<dbReference type="Gene3D" id="1.10.420.10">
    <property type="entry name" value="Peroxidase, domain 2"/>
    <property type="match status" value="1"/>
</dbReference>
<feature type="non-terminal residue" evidence="14">
    <location>
        <position position="366"/>
    </location>
</feature>
<feature type="binding site" evidence="9">
    <location>
        <position position="259"/>
    </location>
    <ligand>
        <name>Ca(2+)</name>
        <dbReference type="ChEBI" id="CHEBI:29108"/>
        <label>2</label>
    </ligand>
</feature>
<feature type="site" description="Transition state stabilizer" evidence="10">
    <location>
        <position position="129"/>
    </location>
</feature>
<dbReference type="Pfam" id="PF00141">
    <property type="entry name" value="peroxidase"/>
    <property type="match status" value="1"/>
</dbReference>
<feature type="binding site" evidence="9">
    <location>
        <position position="153"/>
    </location>
    <ligand>
        <name>Ca(2+)</name>
        <dbReference type="ChEBI" id="CHEBI:29108"/>
        <label>1</label>
    </ligand>
</feature>
<dbReference type="PRINTS" id="PR00458">
    <property type="entry name" value="PEROXIDASE"/>
</dbReference>
<keyword evidence="6 9" id="KW-0408">Iron</keyword>
<evidence type="ECO:0000256" key="11">
    <source>
        <dbReference type="PIRSR" id="PIRSR601621-4"/>
    </source>
</evidence>
<dbReference type="InterPro" id="IPR002016">
    <property type="entry name" value="Haem_peroxidase"/>
</dbReference>
<evidence type="ECO:0000256" key="3">
    <source>
        <dbReference type="ARBA" id="ARBA00022617"/>
    </source>
</evidence>
<organism evidence="14 15">
    <name type="scientific">Lophiotrema nucula</name>
    <dbReference type="NCBI Taxonomy" id="690887"/>
    <lineage>
        <taxon>Eukaryota</taxon>
        <taxon>Fungi</taxon>
        <taxon>Dikarya</taxon>
        <taxon>Ascomycota</taxon>
        <taxon>Pezizomycotina</taxon>
        <taxon>Dothideomycetes</taxon>
        <taxon>Pleosporomycetidae</taxon>
        <taxon>Pleosporales</taxon>
        <taxon>Lophiotremataceae</taxon>
        <taxon>Lophiotrema</taxon>
    </lineage>
</organism>
<proteinExistence type="inferred from homology"/>
<evidence type="ECO:0000256" key="10">
    <source>
        <dbReference type="PIRSR" id="PIRSR601621-3"/>
    </source>
</evidence>
<keyword evidence="2 12" id="KW-0575">Peroxidase</keyword>
<keyword evidence="12" id="KW-0732">Signal</keyword>
<keyword evidence="11" id="KW-1015">Disulfide bond</keyword>
<dbReference type="GO" id="GO:0034599">
    <property type="term" value="P:cellular response to oxidative stress"/>
    <property type="evidence" value="ECO:0007669"/>
    <property type="project" value="InterPro"/>
</dbReference>
<dbReference type="PRINTS" id="PR00462">
    <property type="entry name" value="LIGNINASE"/>
</dbReference>
<sequence>MLSFYLCTLVALFDIVLSYAHYSDSGFTGHLLQKRKKSGDDNSATPVLIGDLRYRIQSQEAQDIANILLDDRGGVKSETNEYDTKPVDDVLECSAADPCCQYYFISEELTDAFLEADKQCNDMARAAIRLGFHDAGTWSQSLADAGQDFGGADGSLALFFEDDKPENGGLFEVTELARDIYYRYDVGMADLIQYMATHATVSCPLGPRIRTYVGREDAVQPAPDGLLPSVHAPADDLIALFEDKTITPHMLTALLGAHSTSKQFGVDHAKHGAPQDSTPGVWDVEYYNQTLDSYESECVFKFESDVKLAKHPRMKDEWQGFIDDQDHWNEDFAAAYLRLSLLGVNNINELKECSKTLPPKKNRSPK</sequence>
<feature type="active site" description="Proton acceptor" evidence="8">
    <location>
        <position position="133"/>
    </location>
</feature>
<dbReference type="PANTHER" id="PTHR31356:SF66">
    <property type="entry name" value="CATALASE-PEROXIDASE"/>
    <property type="match status" value="1"/>
</dbReference>
<protein>
    <recommendedName>
        <fullName evidence="12">Peroxidase</fullName>
        <ecNumber evidence="12">1.11.1.-</ecNumber>
    </recommendedName>
</protein>
<dbReference type="AlphaFoldDB" id="A0A6A5YKL0"/>
<evidence type="ECO:0000256" key="12">
    <source>
        <dbReference type="RuleBase" id="RU363051"/>
    </source>
</evidence>
<dbReference type="GO" id="GO:0042744">
    <property type="term" value="P:hydrogen peroxide catabolic process"/>
    <property type="evidence" value="ECO:0007669"/>
    <property type="project" value="TreeGrafter"/>
</dbReference>
<evidence type="ECO:0000256" key="5">
    <source>
        <dbReference type="ARBA" id="ARBA00023002"/>
    </source>
</evidence>
<comment type="similarity">
    <text evidence="1 12">Belongs to the peroxidase family. Ligninase subfamily.</text>
</comment>
<feature type="binding site" description="axial binding residue" evidence="9">
    <location>
        <position position="258"/>
    </location>
    <ligand>
        <name>heme b</name>
        <dbReference type="ChEBI" id="CHEBI:60344"/>
    </ligand>
    <ligandPart>
        <name>Fe</name>
        <dbReference type="ChEBI" id="CHEBI:18248"/>
    </ligandPart>
</feature>
<evidence type="ECO:0000256" key="4">
    <source>
        <dbReference type="ARBA" id="ARBA00022723"/>
    </source>
</evidence>
<evidence type="ECO:0000259" key="13">
    <source>
        <dbReference type="PROSITE" id="PS50873"/>
    </source>
</evidence>
<dbReference type="GO" id="GO:0046872">
    <property type="term" value="F:metal ion binding"/>
    <property type="evidence" value="ECO:0007669"/>
    <property type="project" value="UniProtKB-UniRule"/>
</dbReference>
<feature type="disulfide bond" evidence="11">
    <location>
        <begin position="120"/>
        <end position="203"/>
    </location>
</feature>
<keyword evidence="5 12" id="KW-0560">Oxidoreductase</keyword>
<dbReference type="FunFam" id="1.10.520.10:FF:000021">
    <property type="entry name" value="Peroxidase"/>
    <property type="match status" value="1"/>
</dbReference>
<keyword evidence="3 9" id="KW-0349">Heme</keyword>
<dbReference type="EC" id="1.11.1.-" evidence="12"/>
<feature type="signal peptide" evidence="12">
    <location>
        <begin position="1"/>
        <end position="18"/>
    </location>
</feature>
<dbReference type="GO" id="GO:0000302">
    <property type="term" value="P:response to reactive oxygen species"/>
    <property type="evidence" value="ECO:0007669"/>
    <property type="project" value="TreeGrafter"/>
</dbReference>
<feature type="binding site" evidence="9">
    <location>
        <position position="151"/>
    </location>
    <ligand>
        <name>Ca(2+)</name>
        <dbReference type="ChEBI" id="CHEBI:29108"/>
        <label>1</label>
    </ligand>
</feature>
<dbReference type="PROSITE" id="PS50873">
    <property type="entry name" value="PEROXIDASE_4"/>
    <property type="match status" value="1"/>
</dbReference>
<keyword evidence="9 12" id="KW-0106">Calcium</keyword>